<organism evidence="3 4">
    <name type="scientific">Sporosarcina newyorkensis</name>
    <dbReference type="NCBI Taxonomy" id="759851"/>
    <lineage>
        <taxon>Bacteria</taxon>
        <taxon>Bacillati</taxon>
        <taxon>Bacillota</taxon>
        <taxon>Bacilli</taxon>
        <taxon>Bacillales</taxon>
        <taxon>Caryophanaceae</taxon>
        <taxon>Sporosarcina</taxon>
    </lineage>
</organism>
<dbReference type="Gene3D" id="3.30.1380.20">
    <property type="entry name" value="Trafficking protein particle complex subunit 3"/>
    <property type="match status" value="1"/>
</dbReference>
<protein>
    <submittedName>
        <fullName evidence="3">PucR C-terminal helix-turn-helix domain-containing protein</fullName>
    </submittedName>
</protein>
<dbReference type="Pfam" id="PF17853">
    <property type="entry name" value="GGDEF_2"/>
    <property type="match status" value="1"/>
</dbReference>
<dbReference type="SUPFAM" id="SSF111126">
    <property type="entry name" value="Ligand-binding domain in the NO signalling and Golgi transport"/>
    <property type="match status" value="1"/>
</dbReference>
<dbReference type="EMBL" id="FUYJ01000002">
    <property type="protein sequence ID" value="SKA94450.1"/>
    <property type="molecule type" value="Genomic_DNA"/>
</dbReference>
<dbReference type="Pfam" id="PF13556">
    <property type="entry name" value="HTH_30"/>
    <property type="match status" value="1"/>
</dbReference>
<evidence type="ECO:0000256" key="1">
    <source>
        <dbReference type="ARBA" id="ARBA00006754"/>
    </source>
</evidence>
<dbReference type="Pfam" id="PF06505">
    <property type="entry name" value="XylR_N"/>
    <property type="match status" value="1"/>
</dbReference>
<dbReference type="RefSeq" id="WP_176132502.1">
    <property type="nucleotide sequence ID" value="NZ_FUYJ01000002.1"/>
</dbReference>
<dbReference type="InterPro" id="IPR025736">
    <property type="entry name" value="PucR_C-HTH_dom"/>
</dbReference>
<accession>A0A1T4XY45</accession>
<evidence type="ECO:0000313" key="3">
    <source>
        <dbReference type="EMBL" id="SKA94450.1"/>
    </source>
</evidence>
<dbReference type="InterPro" id="IPR010523">
    <property type="entry name" value="XylR_N"/>
</dbReference>
<sequence>MSIQASELTLDHLIQVTEQSGEGFQNLNMTLLSTDAFGVLRKDLITALGVGRAKRFLLRYAFQSGAHEARILKDAIIWTDDIEWLIAGSKLHHLTGRVFSYTERFHVDMEKGIFDVSGYWLDSYEAKQHLRYFPVHSECICHFLVGYASGYTSECLGKQVIFKEIKCKGKGDEYCSYVGKTVEQWGKEISEESLYYEDEELSDERDQMFRKVEQQNEKLEIGYSLSRNLTKAMLEGEGFPAFSQLLGECLNCSVLIENRNYETIAEFGKKPGMKTLMSVSNFLGEEMINSGGNEIIETTLKGKTFTLLTVPITIKDQINGFITIDINQRSNDFIKDLLERVATIAALHMQNEQVAIETEQRLEGELLEKLLNEKKMDWEWISNRFSYLGYNLSEPHYIVHIDIAGKDKKKGDLKEYEYLKVRNQITNFLQKQKEYVSNILLLTKLNTVQVVISKKLIEDEQTTIKDFVELLLKNIKGDKEQICMGISNETHKLSDFNKRAEEARKSVELAKFKSTRSAVILTSDLGHLTLFLNAREPEELELFAEENLEPILNYDKKKNSELLLTLFYYSQNEFNLHKTAREMSISISGMRYRIQQIEDLLDIDLSNSNCRFEIQISLQIFLVLGKIRIYSTEH</sequence>
<dbReference type="InterPro" id="IPR042070">
    <property type="entry name" value="PucR_C-HTH_sf"/>
</dbReference>
<dbReference type="PANTHER" id="PTHR33744:SF1">
    <property type="entry name" value="DNA-BINDING TRANSCRIPTIONAL ACTIVATOR ADER"/>
    <property type="match status" value="1"/>
</dbReference>
<dbReference type="InterPro" id="IPR051448">
    <property type="entry name" value="CdaR-like_regulators"/>
</dbReference>
<dbReference type="InterPro" id="IPR041522">
    <property type="entry name" value="CdaR_GGDEF"/>
</dbReference>
<dbReference type="Pfam" id="PF02830">
    <property type="entry name" value="V4R"/>
    <property type="match status" value="1"/>
</dbReference>
<evidence type="ECO:0000313" key="4">
    <source>
        <dbReference type="Proteomes" id="UP000190042"/>
    </source>
</evidence>
<feature type="domain" description="4-vinyl reductase 4VR" evidence="2">
    <location>
        <begin position="119"/>
        <end position="181"/>
    </location>
</feature>
<dbReference type="Proteomes" id="UP000190042">
    <property type="component" value="Unassembled WGS sequence"/>
</dbReference>
<keyword evidence="4" id="KW-1185">Reference proteome</keyword>
<name>A0A1T4XY45_9BACL</name>
<gene>
    <name evidence="3" type="ORF">SAMN04244570_1425</name>
</gene>
<dbReference type="InterPro" id="IPR024096">
    <property type="entry name" value="NO_sig/Golgi_transp_ligand-bd"/>
</dbReference>
<dbReference type="AlphaFoldDB" id="A0A1T4XY45"/>
<proteinExistence type="inferred from homology"/>
<evidence type="ECO:0000259" key="2">
    <source>
        <dbReference type="SMART" id="SM00989"/>
    </source>
</evidence>
<dbReference type="Gene3D" id="1.10.10.2840">
    <property type="entry name" value="PucR C-terminal helix-turn-helix domain"/>
    <property type="match status" value="1"/>
</dbReference>
<reference evidence="4" key="1">
    <citation type="submission" date="2017-02" db="EMBL/GenBank/DDBJ databases">
        <authorList>
            <person name="Varghese N."/>
            <person name="Submissions S."/>
        </authorList>
    </citation>
    <scope>NUCLEOTIDE SEQUENCE [LARGE SCALE GENOMIC DNA]</scope>
    <source>
        <strain evidence="4">DSM 23966</strain>
    </source>
</reference>
<dbReference type="SMART" id="SM00989">
    <property type="entry name" value="V4R"/>
    <property type="match status" value="1"/>
</dbReference>
<dbReference type="InterPro" id="IPR004096">
    <property type="entry name" value="V4R"/>
</dbReference>
<dbReference type="PANTHER" id="PTHR33744">
    <property type="entry name" value="CARBOHYDRATE DIACID REGULATOR"/>
    <property type="match status" value="1"/>
</dbReference>
<comment type="similarity">
    <text evidence="1">Belongs to the CdaR family.</text>
</comment>